<gene>
    <name evidence="2" type="ORF">MCOL2_19926</name>
</gene>
<feature type="domain" description="DUF6440" evidence="1">
    <location>
        <begin position="11"/>
        <end position="58"/>
    </location>
</feature>
<evidence type="ECO:0000259" key="1">
    <source>
        <dbReference type="Pfam" id="PF20037"/>
    </source>
</evidence>
<protein>
    <recommendedName>
        <fullName evidence="1">DUF6440 domain-containing protein</fullName>
    </recommendedName>
</protein>
<organism evidence="2 3">
    <name type="scientific">Listeria fleischmannii FSL S10-1203</name>
    <dbReference type="NCBI Taxonomy" id="1265822"/>
    <lineage>
        <taxon>Bacteria</taxon>
        <taxon>Bacillati</taxon>
        <taxon>Bacillota</taxon>
        <taxon>Bacilli</taxon>
        <taxon>Bacillales</taxon>
        <taxon>Listeriaceae</taxon>
        <taxon>Listeria</taxon>
    </lineage>
</organism>
<dbReference type="InterPro" id="IPR045515">
    <property type="entry name" value="DUF6440"/>
</dbReference>
<comment type="caution">
    <text evidence="2">The sequence shown here is derived from an EMBL/GenBank/DDBJ whole genome shotgun (WGS) entry which is preliminary data.</text>
</comment>
<dbReference type="EMBL" id="AODM01000084">
    <property type="protein sequence ID" value="EUJ44442.1"/>
    <property type="molecule type" value="Genomic_DNA"/>
</dbReference>
<proteinExistence type="predicted"/>
<reference evidence="2 3" key="1">
    <citation type="submission" date="2012-12" db="EMBL/GenBank/DDBJ databases">
        <title>Novel taxa of Listeriaceae from agricultural environments in the United States.</title>
        <authorList>
            <person name="den Bakker H.C."/>
            <person name="Allred A."/>
            <person name="Warchocki S."/>
            <person name="Wright E.M."/>
            <person name="Burrell A."/>
            <person name="Nightingale K.K."/>
            <person name="Kephart D."/>
            <person name="Wiedmann M."/>
        </authorList>
    </citation>
    <scope>NUCLEOTIDE SEQUENCE [LARGE SCALE GENOMIC DNA]</scope>
    <source>
        <strain evidence="2 3">FSL S10-1203</strain>
    </source>
</reference>
<sequence>MTKNKEIKTERFKKIYSQGKLDIMEIWEDQETGIQYLYHQVAYAGGLTPLLDQEGYPLKREF</sequence>
<dbReference type="PATRIC" id="fig|1265822.4.peg.4071"/>
<evidence type="ECO:0000313" key="2">
    <source>
        <dbReference type="EMBL" id="EUJ44442.1"/>
    </source>
</evidence>
<dbReference type="Proteomes" id="UP000019241">
    <property type="component" value="Unassembled WGS sequence"/>
</dbReference>
<evidence type="ECO:0000313" key="3">
    <source>
        <dbReference type="Proteomes" id="UP000019241"/>
    </source>
</evidence>
<dbReference type="AlphaFoldDB" id="W7D5F9"/>
<dbReference type="Pfam" id="PF20037">
    <property type="entry name" value="DUF6440"/>
    <property type="match status" value="1"/>
</dbReference>
<accession>W7D5F9</accession>
<dbReference type="RefSeq" id="WP_036065396.1">
    <property type="nucleotide sequence ID" value="NZ_AODM01000084.1"/>
</dbReference>
<name>W7D5F9_9LIST</name>